<name>A0A5J4XBC0_9EUKA</name>
<evidence type="ECO:0000259" key="1">
    <source>
        <dbReference type="Pfam" id="PF19263"/>
    </source>
</evidence>
<evidence type="ECO:0000313" key="2">
    <source>
        <dbReference type="EMBL" id="KAA6404106.1"/>
    </source>
</evidence>
<dbReference type="InterPro" id="IPR045455">
    <property type="entry name" value="NrS-1_pol-like_helicase"/>
</dbReference>
<dbReference type="Proteomes" id="UP000324800">
    <property type="component" value="Unassembled WGS sequence"/>
</dbReference>
<dbReference type="Pfam" id="PF19263">
    <property type="entry name" value="DUF5906"/>
    <property type="match status" value="1"/>
</dbReference>
<reference evidence="2 3" key="1">
    <citation type="submission" date="2019-03" db="EMBL/GenBank/DDBJ databases">
        <title>Single cell metagenomics reveals metabolic interactions within the superorganism composed of flagellate Streblomastix strix and complex community of Bacteroidetes bacteria on its surface.</title>
        <authorList>
            <person name="Treitli S.C."/>
            <person name="Kolisko M."/>
            <person name="Husnik F."/>
            <person name="Keeling P."/>
            <person name="Hampl V."/>
        </authorList>
    </citation>
    <scope>NUCLEOTIDE SEQUENCE [LARGE SCALE GENOMIC DNA]</scope>
    <source>
        <strain evidence="2">ST1C</strain>
    </source>
</reference>
<sequence>MVHLANRRDILDKWNVDIEISYIEYIEKKQRREFEQQIADDGTIDLINNELAQAYIDGLKNLTILNYPLAVNLIKDTIAIGDERVYEYILNWIAWMIQNPGKKFRAEIILQGRQGIGKNRFTDAIAELNNRFSCLNITNIDDFTGKLNFAVENKMLSVLNVVRNYDTKKSVATAMKSTISDQIIRINEKNQPRRTAENVLKIIYVSNADSLIQLDTVDRRHLVYVCKTVHYVIEDHIEDIEYFNELSQSYTDEFYEN</sequence>
<dbReference type="AlphaFoldDB" id="A0A5J4XBC0"/>
<dbReference type="EMBL" id="SNRW01000028">
    <property type="protein sequence ID" value="KAA6404106.1"/>
    <property type="molecule type" value="Genomic_DNA"/>
</dbReference>
<feature type="domain" description="NrS-1 polymerase-like helicase" evidence="1">
    <location>
        <begin position="110"/>
        <end position="220"/>
    </location>
</feature>
<dbReference type="Gene3D" id="3.40.50.300">
    <property type="entry name" value="P-loop containing nucleotide triphosphate hydrolases"/>
    <property type="match status" value="1"/>
</dbReference>
<accession>A0A5J4XBC0</accession>
<evidence type="ECO:0000313" key="3">
    <source>
        <dbReference type="Proteomes" id="UP000324800"/>
    </source>
</evidence>
<proteinExistence type="predicted"/>
<organism evidence="2 3">
    <name type="scientific">Streblomastix strix</name>
    <dbReference type="NCBI Taxonomy" id="222440"/>
    <lineage>
        <taxon>Eukaryota</taxon>
        <taxon>Metamonada</taxon>
        <taxon>Preaxostyla</taxon>
        <taxon>Oxymonadida</taxon>
        <taxon>Streblomastigidae</taxon>
        <taxon>Streblomastix</taxon>
    </lineage>
</organism>
<dbReference type="InterPro" id="IPR027417">
    <property type="entry name" value="P-loop_NTPase"/>
</dbReference>
<comment type="caution">
    <text evidence="2">The sequence shown here is derived from an EMBL/GenBank/DDBJ whole genome shotgun (WGS) entry which is preliminary data.</text>
</comment>
<protein>
    <recommendedName>
        <fullName evidence="1">NrS-1 polymerase-like helicase domain-containing protein</fullName>
    </recommendedName>
</protein>
<gene>
    <name evidence="2" type="ORF">EZS28_000360</name>
</gene>